<comment type="caution">
    <text evidence="2">The sequence shown here is derived from an EMBL/GenBank/DDBJ whole genome shotgun (WGS) entry which is preliminary data.</text>
</comment>
<protein>
    <submittedName>
        <fullName evidence="2">Uncharacterized protein</fullName>
    </submittedName>
</protein>
<name>A0A964BTB0_9CYAN</name>
<accession>A0A964BTB0</accession>
<gene>
    <name evidence="2" type="ORF">I4641_15830</name>
</gene>
<evidence type="ECO:0000313" key="3">
    <source>
        <dbReference type="Proteomes" id="UP000729733"/>
    </source>
</evidence>
<dbReference type="RefSeq" id="WP_229641530.1">
    <property type="nucleotide sequence ID" value="NZ_JADWDC010000043.1"/>
</dbReference>
<sequence>MLSIRCGTFQHVSRRDPDNAVNTHHQKGESIAVSDKNGKVKIVSAQEIPEFKKRLDKE</sequence>
<keyword evidence="3" id="KW-1185">Reference proteome</keyword>
<evidence type="ECO:0000313" key="2">
    <source>
        <dbReference type="EMBL" id="MCC0178446.1"/>
    </source>
</evidence>
<dbReference type="AlphaFoldDB" id="A0A964BTB0"/>
<dbReference type="Proteomes" id="UP000729733">
    <property type="component" value="Unassembled WGS sequence"/>
</dbReference>
<evidence type="ECO:0000256" key="1">
    <source>
        <dbReference type="SAM" id="MobiDB-lite"/>
    </source>
</evidence>
<dbReference type="EMBL" id="JADWDC010000043">
    <property type="protein sequence ID" value="MCC0178446.1"/>
    <property type="molecule type" value="Genomic_DNA"/>
</dbReference>
<reference evidence="2" key="1">
    <citation type="journal article" date="2021" name="Antonie Van Leeuwenhoek">
        <title>Draft genome and description of Waterburya agarophytonicola gen. nov. sp. nov. (Pleurocapsales, Cyanobacteria): a seaweed symbiont.</title>
        <authorList>
            <person name="Bonthond G."/>
            <person name="Shalygin S."/>
            <person name="Bayer T."/>
            <person name="Weinberger F."/>
        </authorList>
    </citation>
    <scope>NUCLEOTIDE SEQUENCE</scope>
    <source>
        <strain evidence="2">KI4</strain>
    </source>
</reference>
<feature type="region of interest" description="Disordered" evidence="1">
    <location>
        <begin position="14"/>
        <end position="33"/>
    </location>
</feature>
<proteinExistence type="predicted"/>
<organism evidence="2 3">
    <name type="scientific">Waterburya agarophytonicola KI4</name>
    <dbReference type="NCBI Taxonomy" id="2874699"/>
    <lineage>
        <taxon>Bacteria</taxon>
        <taxon>Bacillati</taxon>
        <taxon>Cyanobacteriota</taxon>
        <taxon>Cyanophyceae</taxon>
        <taxon>Pleurocapsales</taxon>
        <taxon>Hyellaceae</taxon>
        <taxon>Waterburya</taxon>
        <taxon>Waterburya agarophytonicola</taxon>
    </lineage>
</organism>